<dbReference type="InterPro" id="IPR014816">
    <property type="entry name" value="tRNA_MeTrfase_Gcd14"/>
</dbReference>
<dbReference type="PANTHER" id="PTHR12133">
    <property type="entry name" value="TRNA (ADENINE(58)-N(1))-METHYLTRANSFERASE"/>
    <property type="match status" value="1"/>
</dbReference>
<dbReference type="Gene3D" id="3.10.330.20">
    <property type="match status" value="1"/>
</dbReference>
<gene>
    <name evidence="7" type="ORF">FHU41_000478</name>
</gene>
<feature type="region of interest" description="Disordered" evidence="5">
    <location>
        <begin position="1"/>
        <end position="24"/>
    </location>
</feature>
<evidence type="ECO:0000256" key="1">
    <source>
        <dbReference type="ARBA" id="ARBA00022603"/>
    </source>
</evidence>
<dbReference type="PANTHER" id="PTHR12133:SF1">
    <property type="entry name" value="TRNA (ADENINE(58)-N(1))-METHYLTRANSFERASE, MITOCHONDRIAL"/>
    <property type="match status" value="1"/>
</dbReference>
<dbReference type="GO" id="GO:0031515">
    <property type="term" value="C:tRNA (m1A) methyltransferase complex"/>
    <property type="evidence" value="ECO:0007669"/>
    <property type="project" value="InterPro"/>
</dbReference>
<dbReference type="EC" id="2.1.1.219" evidence="7"/>
<keyword evidence="1 7" id="KW-0489">Methyltransferase</keyword>
<dbReference type="AlphaFoldDB" id="A0A7Y9LRI3"/>
<feature type="compositionally biased region" description="Low complexity" evidence="5">
    <location>
        <begin position="14"/>
        <end position="23"/>
    </location>
</feature>
<organism evidence="7 8">
    <name type="scientific">Psychromicrobium silvestre</name>
    <dbReference type="NCBI Taxonomy" id="1645614"/>
    <lineage>
        <taxon>Bacteria</taxon>
        <taxon>Bacillati</taxon>
        <taxon>Actinomycetota</taxon>
        <taxon>Actinomycetes</taxon>
        <taxon>Micrococcales</taxon>
        <taxon>Micrococcaceae</taxon>
        <taxon>Psychromicrobium</taxon>
    </lineage>
</organism>
<dbReference type="FunFam" id="3.40.50.150:FF:000019">
    <property type="entry name" value="tRNA (adenine(58)-N(1))-methyltransferase TrmI"/>
    <property type="match status" value="1"/>
</dbReference>
<dbReference type="EC" id="2.1.1.220" evidence="7"/>
<evidence type="ECO:0000256" key="3">
    <source>
        <dbReference type="ARBA" id="ARBA00022691"/>
    </source>
</evidence>
<dbReference type="PROSITE" id="PS51620">
    <property type="entry name" value="SAM_TRM61"/>
    <property type="match status" value="1"/>
</dbReference>
<dbReference type="InterPro" id="IPR029063">
    <property type="entry name" value="SAM-dependent_MTases_sf"/>
</dbReference>
<dbReference type="Proteomes" id="UP000521748">
    <property type="component" value="Unassembled WGS sequence"/>
</dbReference>
<proteinExistence type="predicted"/>
<evidence type="ECO:0000256" key="2">
    <source>
        <dbReference type="ARBA" id="ARBA00022679"/>
    </source>
</evidence>
<accession>A0A7Y9LRI3</accession>
<keyword evidence="3" id="KW-0949">S-adenosyl-L-methionine</keyword>
<dbReference type="RefSeq" id="WP_179388043.1">
    <property type="nucleotide sequence ID" value="NZ_JACBYQ010000001.1"/>
</dbReference>
<dbReference type="EMBL" id="JACBYQ010000001">
    <property type="protein sequence ID" value="NYE94257.1"/>
    <property type="molecule type" value="Genomic_DNA"/>
</dbReference>
<feature type="domain" description="tRNA (adenine(58)-N(1))-methyltransferase catalytic subunit TRM61 C-terminal" evidence="6">
    <location>
        <begin position="89"/>
        <end position="254"/>
    </location>
</feature>
<keyword evidence="2 7" id="KW-0808">Transferase</keyword>
<keyword evidence="4" id="KW-0819">tRNA processing</keyword>
<keyword evidence="8" id="KW-1185">Reference proteome</keyword>
<dbReference type="GO" id="GO:0030488">
    <property type="term" value="P:tRNA methylation"/>
    <property type="evidence" value="ECO:0007669"/>
    <property type="project" value="InterPro"/>
</dbReference>
<feature type="region of interest" description="Disordered" evidence="5">
    <location>
        <begin position="306"/>
        <end position="361"/>
    </location>
</feature>
<dbReference type="SUPFAM" id="SSF53335">
    <property type="entry name" value="S-adenosyl-L-methionine-dependent methyltransferases"/>
    <property type="match status" value="1"/>
</dbReference>
<dbReference type="Gene3D" id="3.40.50.150">
    <property type="entry name" value="Vaccinia Virus protein VP39"/>
    <property type="match status" value="1"/>
</dbReference>
<dbReference type="InterPro" id="IPR049470">
    <property type="entry name" value="TRM61_C"/>
</dbReference>
<protein>
    <submittedName>
        <fullName evidence="7">tRNA (Adenine57-N1/adenine58-N1)-methyltransferase</fullName>
        <ecNumber evidence="7">2.1.1.219</ecNumber>
        <ecNumber evidence="7">2.1.1.220</ecNumber>
    </submittedName>
</protein>
<dbReference type="GO" id="GO:0043827">
    <property type="term" value="F:tRNA (adenine(57)-N1)/(adenine(58)-N1)-methyltransferase activity"/>
    <property type="evidence" value="ECO:0007669"/>
    <property type="project" value="UniProtKB-EC"/>
</dbReference>
<feature type="compositionally biased region" description="Acidic residues" evidence="5">
    <location>
        <begin position="352"/>
        <end position="361"/>
    </location>
</feature>
<comment type="caution">
    <text evidence="7">The sequence shown here is derived from an EMBL/GenBank/DDBJ whole genome shotgun (WGS) entry which is preliminary data.</text>
</comment>
<dbReference type="CDD" id="cd02440">
    <property type="entry name" value="AdoMet_MTases"/>
    <property type="match status" value="1"/>
</dbReference>
<dbReference type="Pfam" id="PF14801">
    <property type="entry name" value="TrmI-like_N"/>
    <property type="match status" value="1"/>
</dbReference>
<dbReference type="Pfam" id="PF08704">
    <property type="entry name" value="GCD14"/>
    <property type="match status" value="1"/>
</dbReference>
<evidence type="ECO:0000256" key="4">
    <source>
        <dbReference type="ARBA" id="ARBA00022694"/>
    </source>
</evidence>
<sequence>MTPQDLQPEELPHGAAARRGPFRAGERVQLTDERGRMNTITLTPEAAFHTHKGFLNHAELIGKPEGSIVANTTGQLYQALRPLLSDFVLSMPRGAAVVYPKDAGQIVTMADIYPGARVVEAGVGSGALSISLLRAVGDRGYLHSFERREEFAAIARGNVETIFDGPHPAWQISIGDFQDEVVKAEEPGSVDRVVLDMLAPWECLDAVATVLAPGGVWINYVATVTQLSRTAEAIRADGRFTEPESWESMVRGWHLEGLAVRPNHRMVAHTGFLLVTRKLADGVTSLALKRRPSKTEFSQQDLDAWTPSSVGERAVSDKKLRRAARDAVATTQTRGHVAPAVDENTAGGTADETADDGSVEN</sequence>
<name>A0A7Y9LRI3_9MICC</name>
<evidence type="ECO:0000313" key="8">
    <source>
        <dbReference type="Proteomes" id="UP000521748"/>
    </source>
</evidence>
<evidence type="ECO:0000256" key="5">
    <source>
        <dbReference type="SAM" id="MobiDB-lite"/>
    </source>
</evidence>
<reference evidence="7 8" key="1">
    <citation type="submission" date="2020-07" db="EMBL/GenBank/DDBJ databases">
        <title>Sequencing the genomes of 1000 actinobacteria strains.</title>
        <authorList>
            <person name="Klenk H.-P."/>
        </authorList>
    </citation>
    <scope>NUCLEOTIDE SEQUENCE [LARGE SCALE GENOMIC DNA]</scope>
    <source>
        <strain evidence="7 8">DSM 102047</strain>
    </source>
</reference>
<evidence type="ECO:0000313" key="7">
    <source>
        <dbReference type="EMBL" id="NYE94257.1"/>
    </source>
</evidence>
<evidence type="ECO:0000259" key="6">
    <source>
        <dbReference type="Pfam" id="PF08704"/>
    </source>
</evidence>
<dbReference type="GO" id="GO:0160107">
    <property type="term" value="F:tRNA (adenine(58)-N1)-methyltransferase activity"/>
    <property type="evidence" value="ECO:0007669"/>
    <property type="project" value="UniProtKB-EC"/>
</dbReference>